<accession>A0A2T5J952</accession>
<comment type="caution">
    <text evidence="5">The sequence shown here is derived from an EMBL/GenBank/DDBJ whole genome shotgun (WGS) entry which is preliminary data.</text>
</comment>
<dbReference type="AlphaFoldDB" id="A0A2T5J952"/>
<dbReference type="InterPro" id="IPR037923">
    <property type="entry name" value="HTH-like"/>
</dbReference>
<dbReference type="SMART" id="SM00342">
    <property type="entry name" value="HTH_ARAC"/>
    <property type="match status" value="1"/>
</dbReference>
<dbReference type="Pfam" id="PF22200">
    <property type="entry name" value="ExsA_N"/>
    <property type="match status" value="1"/>
</dbReference>
<dbReference type="GO" id="GO:0003700">
    <property type="term" value="F:DNA-binding transcription factor activity"/>
    <property type="evidence" value="ECO:0007669"/>
    <property type="project" value="InterPro"/>
</dbReference>
<evidence type="ECO:0000313" key="5">
    <source>
        <dbReference type="EMBL" id="PTQ96539.1"/>
    </source>
</evidence>
<dbReference type="Gene3D" id="1.10.10.60">
    <property type="entry name" value="Homeodomain-like"/>
    <property type="match status" value="1"/>
</dbReference>
<reference evidence="5 6" key="1">
    <citation type="submission" date="2018-04" db="EMBL/GenBank/DDBJ databases">
        <title>Genomic Encyclopedia of Archaeal and Bacterial Type Strains, Phase II (KMG-II): from individual species to whole genera.</title>
        <authorList>
            <person name="Goeker M."/>
        </authorList>
    </citation>
    <scope>NUCLEOTIDE SEQUENCE [LARGE SCALE GENOMIC DNA]</scope>
    <source>
        <strain evidence="5 6">DSM 26809</strain>
    </source>
</reference>
<name>A0A2T5J952_9SPHI</name>
<proteinExistence type="predicted"/>
<dbReference type="InterPro" id="IPR050204">
    <property type="entry name" value="AraC_XylS_family_regulators"/>
</dbReference>
<dbReference type="SUPFAM" id="SSF51215">
    <property type="entry name" value="Regulatory protein AraC"/>
    <property type="match status" value="1"/>
</dbReference>
<keyword evidence="6" id="KW-1185">Reference proteome</keyword>
<dbReference type="PROSITE" id="PS01124">
    <property type="entry name" value="HTH_ARAC_FAMILY_2"/>
    <property type="match status" value="1"/>
</dbReference>
<dbReference type="Proteomes" id="UP000244168">
    <property type="component" value="Unassembled WGS sequence"/>
</dbReference>
<evidence type="ECO:0000259" key="4">
    <source>
        <dbReference type="PROSITE" id="PS01124"/>
    </source>
</evidence>
<protein>
    <submittedName>
        <fullName evidence="5">AraC-like DNA-binding protein</fullName>
    </submittedName>
</protein>
<dbReference type="PANTHER" id="PTHR46796">
    <property type="entry name" value="HTH-TYPE TRANSCRIPTIONAL ACTIVATOR RHAS-RELATED"/>
    <property type="match status" value="1"/>
</dbReference>
<feature type="domain" description="HTH araC/xylS-type" evidence="4">
    <location>
        <begin position="181"/>
        <end position="279"/>
    </location>
</feature>
<evidence type="ECO:0000256" key="1">
    <source>
        <dbReference type="ARBA" id="ARBA00023015"/>
    </source>
</evidence>
<dbReference type="GO" id="GO:0043565">
    <property type="term" value="F:sequence-specific DNA binding"/>
    <property type="evidence" value="ECO:0007669"/>
    <property type="project" value="InterPro"/>
</dbReference>
<gene>
    <name evidence="5" type="ORF">C8P68_10423</name>
</gene>
<dbReference type="EMBL" id="QAOQ01000004">
    <property type="protein sequence ID" value="PTQ96539.1"/>
    <property type="molecule type" value="Genomic_DNA"/>
</dbReference>
<dbReference type="InterPro" id="IPR054015">
    <property type="entry name" value="ExsA-like_N"/>
</dbReference>
<dbReference type="SUPFAM" id="SSF46689">
    <property type="entry name" value="Homeodomain-like"/>
    <property type="match status" value="1"/>
</dbReference>
<evidence type="ECO:0000256" key="3">
    <source>
        <dbReference type="ARBA" id="ARBA00023163"/>
    </source>
</evidence>
<keyword evidence="1" id="KW-0805">Transcription regulation</keyword>
<sequence length="282" mass="32542">MIMSDENKVQEIEARQPAQKPRVLLNTYTGTQLAGEALVTDHIFSYILCGQHEVWVGGSRYTFGEGDFRFFKRNQLARYVKSPAGGSFKSLAVHIDQYTLREISDAYGLMADKSDDHSGAILLRPDNWLKGFADSLLPYVMQQQPDQRIVALKTRELVLLLLQNNPAFKNILFDFSEPGKIDMEAFMNSHYRYNVSLERFAFLTGRSLSGFKRDFEKLYQTSPGRWLVQKRLQEARYRIESQHEKPGDVYLDLGFEDLSHFSFAYKKAFGYAPNKRHSNINL</sequence>
<keyword evidence="3" id="KW-0804">Transcription</keyword>
<evidence type="ECO:0000256" key="2">
    <source>
        <dbReference type="ARBA" id="ARBA00023125"/>
    </source>
</evidence>
<keyword evidence="2 5" id="KW-0238">DNA-binding</keyword>
<dbReference type="InterPro" id="IPR018060">
    <property type="entry name" value="HTH_AraC"/>
</dbReference>
<dbReference type="InterPro" id="IPR009057">
    <property type="entry name" value="Homeodomain-like_sf"/>
</dbReference>
<organism evidence="5 6">
    <name type="scientific">Mucilaginibacter yixingensis</name>
    <dbReference type="NCBI Taxonomy" id="1295612"/>
    <lineage>
        <taxon>Bacteria</taxon>
        <taxon>Pseudomonadati</taxon>
        <taxon>Bacteroidota</taxon>
        <taxon>Sphingobacteriia</taxon>
        <taxon>Sphingobacteriales</taxon>
        <taxon>Sphingobacteriaceae</taxon>
        <taxon>Mucilaginibacter</taxon>
    </lineage>
</organism>
<dbReference type="Pfam" id="PF12833">
    <property type="entry name" value="HTH_18"/>
    <property type="match status" value="1"/>
</dbReference>
<evidence type="ECO:0000313" key="6">
    <source>
        <dbReference type="Proteomes" id="UP000244168"/>
    </source>
</evidence>